<evidence type="ECO:0000313" key="3">
    <source>
        <dbReference type="Proteomes" id="UP001150238"/>
    </source>
</evidence>
<reference evidence="2" key="1">
    <citation type="submission" date="2022-08" db="EMBL/GenBank/DDBJ databases">
        <authorList>
            <consortium name="DOE Joint Genome Institute"/>
            <person name="Min B."/>
            <person name="Riley R."/>
            <person name="Sierra-Patev S."/>
            <person name="Naranjo-Ortiz M."/>
            <person name="Looney B."/>
            <person name="Konkel Z."/>
            <person name="Slot J.C."/>
            <person name="Sakamoto Y."/>
            <person name="Steenwyk J.L."/>
            <person name="Rokas A."/>
            <person name="Carro J."/>
            <person name="Camarero S."/>
            <person name="Ferreira P."/>
            <person name="Molpeceres G."/>
            <person name="Ruiz-Duenas F.J."/>
            <person name="Serrano A."/>
            <person name="Henrissat B."/>
            <person name="Drula E."/>
            <person name="Hughes K.W."/>
            <person name="Mata J.L."/>
            <person name="Ishikawa N.K."/>
            <person name="Vargas-Isla R."/>
            <person name="Ushijima S."/>
            <person name="Smith C.A."/>
            <person name="Ahrendt S."/>
            <person name="Andreopoulos W."/>
            <person name="He G."/>
            <person name="Labutti K."/>
            <person name="Lipzen A."/>
            <person name="Ng V."/>
            <person name="Sandor L."/>
            <person name="Barry K."/>
            <person name="Martinez A.T."/>
            <person name="Xiao Y."/>
            <person name="Gibbons J.G."/>
            <person name="Terashima K."/>
            <person name="Hibbett D.S."/>
            <person name="Grigoriev I.V."/>
        </authorList>
    </citation>
    <scope>NUCLEOTIDE SEQUENCE</scope>
    <source>
        <strain evidence="2">Sp2 HRB7682 ss15</strain>
    </source>
</reference>
<dbReference type="EMBL" id="JANVFS010000026">
    <property type="protein sequence ID" value="KAJ4472787.1"/>
    <property type="molecule type" value="Genomic_DNA"/>
</dbReference>
<evidence type="ECO:0000256" key="1">
    <source>
        <dbReference type="SAM" id="MobiDB-lite"/>
    </source>
</evidence>
<gene>
    <name evidence="2" type="ORF">C8J55DRAFT_519653</name>
</gene>
<dbReference type="AlphaFoldDB" id="A0A9W9A4F7"/>
<feature type="region of interest" description="Disordered" evidence="1">
    <location>
        <begin position="157"/>
        <end position="413"/>
    </location>
</feature>
<reference evidence="2" key="2">
    <citation type="journal article" date="2023" name="Proc. Natl. Acad. Sci. U.S.A.">
        <title>A global phylogenomic analysis of the shiitake genus Lentinula.</title>
        <authorList>
            <person name="Sierra-Patev S."/>
            <person name="Min B."/>
            <person name="Naranjo-Ortiz M."/>
            <person name="Looney B."/>
            <person name="Konkel Z."/>
            <person name="Slot J.C."/>
            <person name="Sakamoto Y."/>
            <person name="Steenwyk J.L."/>
            <person name="Rokas A."/>
            <person name="Carro J."/>
            <person name="Camarero S."/>
            <person name="Ferreira P."/>
            <person name="Molpeceres G."/>
            <person name="Ruiz-Duenas F.J."/>
            <person name="Serrano A."/>
            <person name="Henrissat B."/>
            <person name="Drula E."/>
            <person name="Hughes K.W."/>
            <person name="Mata J.L."/>
            <person name="Ishikawa N.K."/>
            <person name="Vargas-Isla R."/>
            <person name="Ushijima S."/>
            <person name="Smith C.A."/>
            <person name="Donoghue J."/>
            <person name="Ahrendt S."/>
            <person name="Andreopoulos W."/>
            <person name="He G."/>
            <person name="LaButti K."/>
            <person name="Lipzen A."/>
            <person name="Ng V."/>
            <person name="Riley R."/>
            <person name="Sandor L."/>
            <person name="Barry K."/>
            <person name="Martinez A.T."/>
            <person name="Xiao Y."/>
            <person name="Gibbons J.G."/>
            <person name="Terashima K."/>
            <person name="Grigoriev I.V."/>
            <person name="Hibbett D."/>
        </authorList>
    </citation>
    <scope>NUCLEOTIDE SEQUENCE</scope>
    <source>
        <strain evidence="2">Sp2 HRB7682 ss15</strain>
    </source>
</reference>
<protein>
    <submittedName>
        <fullName evidence="2">Uncharacterized protein</fullName>
    </submittedName>
</protein>
<comment type="caution">
    <text evidence="2">The sequence shown here is derived from an EMBL/GenBank/DDBJ whole genome shotgun (WGS) entry which is preliminary data.</text>
</comment>
<name>A0A9W9A4F7_9AGAR</name>
<feature type="compositionally biased region" description="Low complexity" evidence="1">
    <location>
        <begin position="190"/>
        <end position="202"/>
    </location>
</feature>
<feature type="compositionally biased region" description="Polar residues" evidence="1">
    <location>
        <begin position="238"/>
        <end position="251"/>
    </location>
</feature>
<accession>A0A9W9A4F7</accession>
<sequence>MYPSSELAKVITDSGSAIVAVVAKIEALEQSNDASLRSWAKDFAVAVARYRGVNRILSKRRDKTSCFEPAEVKDALVAADDFLLKHTHWTWDEAWLDSRWKRAALERKKIWEAEEERLRILREEEEISAILAEAQAFLKTEVVVFDYPTEEEWEALRNQPPLQEDPAPISFFDPTLDMPSESPDSSFGNSPLSFSDMSMSSPSSPPSTAPTPLQSPKIPVGNIDRIWDDPVLPAPQIGPSSNRADPGTQLSRELHGEPTARKIAPVSSGSGTTGKHVGPAKSMDSASASEGHVSTSSDSTSGQASINADAVIRPRTTRATLPTTKGAKARLNSTANNSPNSKINTQPPKTNAIASTSPKRPQFSQLTVTTSSQFDGVRVPSPMSPAWRNKRARDDDADEDEGEFVRRDGGTLIGTGQINSPSCSSCSKVNSKCFRLNNKSCCARCYQEHQKCPLDKPKTKKHKAGNIVG</sequence>
<feature type="compositionally biased region" description="Polar residues" evidence="1">
    <location>
        <begin position="331"/>
        <end position="374"/>
    </location>
</feature>
<feature type="compositionally biased region" description="Low complexity" evidence="1">
    <location>
        <begin position="313"/>
        <end position="324"/>
    </location>
</feature>
<evidence type="ECO:0000313" key="2">
    <source>
        <dbReference type="EMBL" id="KAJ4472787.1"/>
    </source>
</evidence>
<dbReference type="Proteomes" id="UP001150238">
    <property type="component" value="Unassembled WGS sequence"/>
</dbReference>
<organism evidence="2 3">
    <name type="scientific">Lentinula lateritia</name>
    <dbReference type="NCBI Taxonomy" id="40482"/>
    <lineage>
        <taxon>Eukaryota</taxon>
        <taxon>Fungi</taxon>
        <taxon>Dikarya</taxon>
        <taxon>Basidiomycota</taxon>
        <taxon>Agaricomycotina</taxon>
        <taxon>Agaricomycetes</taxon>
        <taxon>Agaricomycetidae</taxon>
        <taxon>Agaricales</taxon>
        <taxon>Marasmiineae</taxon>
        <taxon>Omphalotaceae</taxon>
        <taxon>Lentinula</taxon>
    </lineage>
</organism>
<proteinExistence type="predicted"/>